<proteinExistence type="predicted"/>
<organism evidence="1 2">
    <name type="scientific">Pseudoalteromonas rhizosphaerae</name>
    <dbReference type="NCBI Taxonomy" id="2518973"/>
    <lineage>
        <taxon>Bacteria</taxon>
        <taxon>Pseudomonadati</taxon>
        <taxon>Pseudomonadota</taxon>
        <taxon>Gammaproteobacteria</taxon>
        <taxon>Alteromonadales</taxon>
        <taxon>Pseudoalteromonadaceae</taxon>
        <taxon>Pseudoalteromonas</taxon>
    </lineage>
</organism>
<evidence type="ECO:0000313" key="2">
    <source>
        <dbReference type="Proteomes" id="UP001620262"/>
    </source>
</evidence>
<gene>
    <name evidence="1" type="ORF">ACI2JU_12875</name>
</gene>
<dbReference type="EMBL" id="JBJDOT010000016">
    <property type="protein sequence ID" value="MFK3864754.1"/>
    <property type="molecule type" value="Genomic_DNA"/>
</dbReference>
<name>A0ABW8L0Y6_9GAMM</name>
<evidence type="ECO:0000313" key="1">
    <source>
        <dbReference type="EMBL" id="MFK3864754.1"/>
    </source>
</evidence>
<dbReference type="PANTHER" id="PTHR34290">
    <property type="entry name" value="SI:CH73-390P7.2"/>
    <property type="match status" value="1"/>
</dbReference>
<dbReference type="Pfam" id="PF04134">
    <property type="entry name" value="DCC1-like"/>
    <property type="match status" value="1"/>
</dbReference>
<accession>A0ABW8L0Y6</accession>
<comment type="caution">
    <text evidence="1">The sequence shown here is derived from an EMBL/GenBank/DDBJ whole genome shotgun (WGS) entry which is preliminary data.</text>
</comment>
<dbReference type="PANTHER" id="PTHR34290:SF2">
    <property type="entry name" value="OS04G0668800 PROTEIN"/>
    <property type="match status" value="1"/>
</dbReference>
<keyword evidence="2" id="KW-1185">Reference proteome</keyword>
<dbReference type="InterPro" id="IPR044691">
    <property type="entry name" value="DCC1_Trx"/>
</dbReference>
<dbReference type="Proteomes" id="UP001620262">
    <property type="component" value="Unassembled WGS sequence"/>
</dbReference>
<protein>
    <submittedName>
        <fullName evidence="1">Thiol-disulfide oxidoreductase DCC family protein</fullName>
    </submittedName>
</protein>
<reference evidence="1 2" key="1">
    <citation type="submission" date="2024-11" db="EMBL/GenBank/DDBJ databases">
        <title>The Natural Products Discovery Center: Release of the First 8490 Sequenced Strains for Exploring Actinobacteria Biosynthetic Diversity.</title>
        <authorList>
            <person name="Kalkreuter E."/>
            <person name="Kautsar S.A."/>
            <person name="Yang D."/>
            <person name="Bader C.D."/>
            <person name="Teijaro C.N."/>
            <person name="Fluegel L."/>
            <person name="Davis C.M."/>
            <person name="Simpson J.R."/>
            <person name="Lauterbach L."/>
            <person name="Steele A.D."/>
            <person name="Gui C."/>
            <person name="Meng S."/>
            <person name="Li G."/>
            <person name="Viehrig K."/>
            <person name="Ye F."/>
            <person name="Su P."/>
            <person name="Kiefer A.F."/>
            <person name="Nichols A."/>
            <person name="Cepeda A.J."/>
            <person name="Yan W."/>
            <person name="Fan B."/>
            <person name="Jiang Y."/>
            <person name="Adhikari A."/>
            <person name="Zheng C.-J."/>
            <person name="Schuster L."/>
            <person name="Cowan T.M."/>
            <person name="Smanski M.J."/>
            <person name="Chevrette M.G."/>
            <person name="De Carvalho L.P.S."/>
            <person name="Shen B."/>
        </authorList>
    </citation>
    <scope>NUCLEOTIDE SEQUENCE [LARGE SCALE GENOMIC DNA]</scope>
    <source>
        <strain evidence="1 2">NPDC078403</strain>
    </source>
</reference>
<dbReference type="RefSeq" id="WP_404675640.1">
    <property type="nucleotide sequence ID" value="NZ_JBJDOT010000016.1"/>
</dbReference>
<sequence>MIIFYDGNCPLCIKEMDSLKRADTHNKIILEDINKDDFEQRFSYIKRHDAMAFLHGQRDNGEMIYGLDVTFEAWQTVGRHSWLKLLQLPIIRFIADLGYRLFAKYRRQITRIFCQSSCGIK</sequence>
<dbReference type="InterPro" id="IPR007263">
    <property type="entry name" value="DCC1-like"/>
</dbReference>